<dbReference type="EMBL" id="JAUTWS010000011">
    <property type="protein sequence ID" value="MDO9709306.1"/>
    <property type="molecule type" value="Genomic_DNA"/>
</dbReference>
<accession>A0ABT9DZH3</accession>
<dbReference type="RefSeq" id="WP_305104171.1">
    <property type="nucleotide sequence ID" value="NZ_JAUTWS010000011.1"/>
</dbReference>
<gene>
    <name evidence="1" type="ORF">Q7A36_13220</name>
</gene>
<organism evidence="1 2">
    <name type="scientific">Paracraurococcus lichenis</name>
    <dbReference type="NCBI Taxonomy" id="3064888"/>
    <lineage>
        <taxon>Bacteria</taxon>
        <taxon>Pseudomonadati</taxon>
        <taxon>Pseudomonadota</taxon>
        <taxon>Alphaproteobacteria</taxon>
        <taxon>Acetobacterales</taxon>
        <taxon>Roseomonadaceae</taxon>
        <taxon>Paracraurococcus</taxon>
    </lineage>
</organism>
<name>A0ABT9DZH3_9PROT</name>
<proteinExistence type="predicted"/>
<evidence type="ECO:0000313" key="1">
    <source>
        <dbReference type="EMBL" id="MDO9709306.1"/>
    </source>
</evidence>
<reference evidence="1 2" key="1">
    <citation type="submission" date="2023-08" db="EMBL/GenBank/DDBJ databases">
        <title>The draft genome sequence of Paracraurococcus sp. LOR1-02.</title>
        <authorList>
            <person name="Kingkaew E."/>
            <person name="Tanasupawat S."/>
        </authorList>
    </citation>
    <scope>NUCLEOTIDE SEQUENCE [LARGE SCALE GENOMIC DNA]</scope>
    <source>
        <strain evidence="1 2">LOR1-02</strain>
    </source>
</reference>
<evidence type="ECO:0000313" key="2">
    <source>
        <dbReference type="Proteomes" id="UP001243009"/>
    </source>
</evidence>
<sequence length="204" mass="21770">MEPDAMTLPGRHAARWALPLLALLGAAAFGPPPEAERAVPGQRSGFIADGAGGCWLWVGGLPASAEALTGSWTGSCPEGAAEGEGTAVTTWREAGRERQMVYEGTLRRGKAEGPGRLSHYDAGRLVVQEEGQYHEDYFTGGRFSIPNAGLVYEGAWFRDGPHGQGKLSVDGKVFEGKWEFGCFDAGHAWIAFTRSPQSCEDKAT</sequence>
<comment type="caution">
    <text evidence="1">The sequence shown here is derived from an EMBL/GenBank/DDBJ whole genome shotgun (WGS) entry which is preliminary data.</text>
</comment>
<keyword evidence="2" id="KW-1185">Reference proteome</keyword>
<dbReference type="Proteomes" id="UP001243009">
    <property type="component" value="Unassembled WGS sequence"/>
</dbReference>
<protein>
    <recommendedName>
        <fullName evidence="3">MORN repeat-containing protein</fullName>
    </recommendedName>
</protein>
<dbReference type="SUPFAM" id="SSF82185">
    <property type="entry name" value="Histone H3 K4-specific methyltransferase SET7/9 N-terminal domain"/>
    <property type="match status" value="1"/>
</dbReference>
<evidence type="ECO:0008006" key="3">
    <source>
        <dbReference type="Google" id="ProtNLM"/>
    </source>
</evidence>